<feature type="transmembrane region" description="Helical" evidence="2">
    <location>
        <begin position="349"/>
        <end position="371"/>
    </location>
</feature>
<evidence type="ECO:0000259" key="4">
    <source>
        <dbReference type="Pfam" id="PF10348"/>
    </source>
</evidence>
<protein>
    <submittedName>
        <fullName evidence="6">LAQU0S09e03092g1_1</fullName>
    </submittedName>
</protein>
<feature type="transmembrane region" description="Helical" evidence="2">
    <location>
        <begin position="531"/>
        <end position="551"/>
    </location>
</feature>
<feature type="transmembrane region" description="Helical" evidence="2">
    <location>
        <begin position="325"/>
        <end position="343"/>
    </location>
</feature>
<feature type="chain" id="PRO_5006066515" evidence="3">
    <location>
        <begin position="21"/>
        <end position="629"/>
    </location>
</feature>
<evidence type="ECO:0000256" key="1">
    <source>
        <dbReference type="SAM" id="MobiDB-lite"/>
    </source>
</evidence>
<gene>
    <name evidence="6" type="ORF">LAQU0_S09e03092g</name>
</gene>
<sequence length="629" mass="67959">MRGSLIMAGAAAALAAAVRGDMDMDMDMDMGMGDSAEIMPMGGAAADSGNAASGSAASKTESGAGRGAGGTAAGSAPSAVLSAVPHEPKHVHGLPILQTHLTAAERLYWENYNTTTFFNLPAGTRGAGLARYHAAAMALATVVVYPASLVLYGARRCSAHCARLYVAVVVSNGALLLSAMGALLALRGHNPVPYPGNAYAKTCYVVTALCATQMLASVARFWAHDRHVTATAVAADGGLAAADAERFELVAADRHHSHSSDGSELSAVLSHQHKHEPESELSPELDVERALDLEAHRRALSFHTDADSRLARVAGIAQSLTTWPLLYMLMIHCVIGVGVGNLFGEGLRVFNLLAHWIKGGVFVLLGMLSLARYSGYGAGRGWAWNRCVVRVHPTSAVNNIRRMILPYGSVITMEYIESFLIFFYGSTNVFLEHLSNTDGEWHAKDLQHVSIAFMYIGCGLCGLITEYKLSDWRRKHATSDPGECQTSDPSVTGTPGYTPNPFPAFTIFWTGILMSQHAQASAVSTAIHVQWGLLLSYGSFFRLLTFFMLIWKPNTDLKPSRPFTELVTSFCLLCGGLIFMESTDQVVEALEYRGLTSMFTFNLSVGFTTLFMAWEMILFMWGDWLHQRA</sequence>
<dbReference type="OrthoDB" id="4005299at2759"/>
<feature type="transmembrane region" description="Helical" evidence="2">
    <location>
        <begin position="601"/>
        <end position="621"/>
    </location>
</feature>
<name>A0A0P1KU01_9SACH</name>
<dbReference type="Pfam" id="PF10348">
    <property type="entry name" value="DUF2427"/>
    <property type="match status" value="1"/>
</dbReference>
<proteinExistence type="predicted"/>
<feature type="transmembrane region" description="Helical" evidence="2">
    <location>
        <begin position="132"/>
        <end position="152"/>
    </location>
</feature>
<dbReference type="PANTHER" id="PTHR31685:SF3">
    <property type="entry name" value="INTEGRAL MEMBRANE PROTEIN (AFU_ORTHOLOGUE AFUA_6G12730)"/>
    <property type="match status" value="1"/>
</dbReference>
<dbReference type="AlphaFoldDB" id="A0A0P1KU01"/>
<keyword evidence="2" id="KW-0812">Transmembrane</keyword>
<keyword evidence="7" id="KW-1185">Reference proteome</keyword>
<feature type="domain" description="Protein YTP1-like C-terminal" evidence="5">
    <location>
        <begin position="329"/>
        <end position="621"/>
    </location>
</feature>
<reference evidence="7" key="1">
    <citation type="submission" date="2015-10" db="EMBL/GenBank/DDBJ databases">
        <authorList>
            <person name="Devillers H."/>
        </authorList>
    </citation>
    <scope>NUCLEOTIDE SEQUENCE [LARGE SCALE GENOMIC DNA]</scope>
</reference>
<feature type="transmembrane region" description="Helical" evidence="2">
    <location>
        <begin position="563"/>
        <end position="580"/>
    </location>
</feature>
<feature type="signal peptide" evidence="3">
    <location>
        <begin position="1"/>
        <end position="20"/>
    </location>
</feature>
<evidence type="ECO:0000259" key="5">
    <source>
        <dbReference type="Pfam" id="PF10355"/>
    </source>
</evidence>
<feature type="domain" description="DUF2427" evidence="4">
    <location>
        <begin position="111"/>
        <end position="219"/>
    </location>
</feature>
<feature type="transmembrane region" description="Helical" evidence="2">
    <location>
        <begin position="404"/>
        <end position="426"/>
    </location>
</feature>
<evidence type="ECO:0000256" key="2">
    <source>
        <dbReference type="SAM" id="Phobius"/>
    </source>
</evidence>
<dbReference type="Pfam" id="PF10355">
    <property type="entry name" value="Ytp1"/>
    <property type="match status" value="1"/>
</dbReference>
<keyword evidence="2" id="KW-1133">Transmembrane helix</keyword>
<feature type="region of interest" description="Disordered" evidence="1">
    <location>
        <begin position="257"/>
        <end position="284"/>
    </location>
</feature>
<accession>A0A0P1KU01</accession>
<keyword evidence="2" id="KW-0472">Membrane</keyword>
<feature type="region of interest" description="Disordered" evidence="1">
    <location>
        <begin position="49"/>
        <end position="71"/>
    </location>
</feature>
<dbReference type="Proteomes" id="UP000236544">
    <property type="component" value="Unassembled WGS sequence"/>
</dbReference>
<dbReference type="InterPro" id="IPR018827">
    <property type="entry name" value="YTP1_C"/>
</dbReference>
<feature type="transmembrane region" description="Helical" evidence="2">
    <location>
        <begin position="164"/>
        <end position="186"/>
    </location>
</feature>
<evidence type="ECO:0000256" key="3">
    <source>
        <dbReference type="SAM" id="SignalP"/>
    </source>
</evidence>
<dbReference type="EMBL" id="LN890527">
    <property type="protein sequence ID" value="CUS23364.1"/>
    <property type="molecule type" value="Genomic_DNA"/>
</dbReference>
<dbReference type="InterPro" id="IPR018825">
    <property type="entry name" value="DUF2427"/>
</dbReference>
<feature type="transmembrane region" description="Helical" evidence="2">
    <location>
        <begin position="198"/>
        <end position="216"/>
    </location>
</feature>
<dbReference type="PANTHER" id="PTHR31685">
    <property type="entry name" value="INTEGRAL MEMBRANE PROTEIN (AFU_ORTHOLOGUE AFUA_6G12730)-RELATED"/>
    <property type="match status" value="1"/>
</dbReference>
<evidence type="ECO:0000313" key="6">
    <source>
        <dbReference type="EMBL" id="CUS23364.1"/>
    </source>
</evidence>
<feature type="transmembrane region" description="Helical" evidence="2">
    <location>
        <begin position="446"/>
        <end position="465"/>
    </location>
</feature>
<keyword evidence="3" id="KW-0732">Signal</keyword>
<feature type="compositionally biased region" description="Low complexity" evidence="1">
    <location>
        <begin position="49"/>
        <end position="58"/>
    </location>
</feature>
<evidence type="ECO:0000313" key="7">
    <source>
        <dbReference type="Proteomes" id="UP000236544"/>
    </source>
</evidence>
<organism evidence="6 7">
    <name type="scientific">Lachancea quebecensis</name>
    <dbReference type="NCBI Taxonomy" id="1654605"/>
    <lineage>
        <taxon>Eukaryota</taxon>
        <taxon>Fungi</taxon>
        <taxon>Dikarya</taxon>
        <taxon>Ascomycota</taxon>
        <taxon>Saccharomycotina</taxon>
        <taxon>Saccharomycetes</taxon>
        <taxon>Saccharomycetales</taxon>
        <taxon>Saccharomycetaceae</taxon>
        <taxon>Lachancea</taxon>
    </lineage>
</organism>